<accession>A0ABW0JG39</accession>
<dbReference type="Proteomes" id="UP001596013">
    <property type="component" value="Unassembled WGS sequence"/>
</dbReference>
<proteinExistence type="predicted"/>
<dbReference type="RefSeq" id="WP_377300958.1">
    <property type="nucleotide sequence ID" value="NZ_JBHSMK010000002.1"/>
</dbReference>
<dbReference type="EMBL" id="JBHSMK010000002">
    <property type="protein sequence ID" value="MFC5435037.1"/>
    <property type="molecule type" value="Genomic_DNA"/>
</dbReference>
<evidence type="ECO:0000313" key="3">
    <source>
        <dbReference type="Proteomes" id="UP001596013"/>
    </source>
</evidence>
<dbReference type="PANTHER" id="PTHR42951">
    <property type="entry name" value="METALLO-BETA-LACTAMASE DOMAIN-CONTAINING"/>
    <property type="match status" value="1"/>
</dbReference>
<protein>
    <submittedName>
        <fullName evidence="2">Subclass B3 metallo-beta-lactamase</fullName>
        <ecNumber evidence="2">3.5.2.6</ecNumber>
    </submittedName>
</protein>
<dbReference type="NCBIfam" id="NF012229">
    <property type="entry name" value="bla_class_B_core"/>
    <property type="match status" value="1"/>
</dbReference>
<keyword evidence="3" id="KW-1185">Reference proteome</keyword>
<feature type="domain" description="Metallo-beta-lactamase" evidence="1">
    <location>
        <begin position="53"/>
        <end position="246"/>
    </location>
</feature>
<dbReference type="Pfam" id="PF00753">
    <property type="entry name" value="Lactamase_B"/>
    <property type="match status" value="1"/>
</dbReference>
<dbReference type="EC" id="3.5.2.6" evidence="2"/>
<dbReference type="CDD" id="cd16290">
    <property type="entry name" value="AIM-1_SMB-1-like_MBL-B3"/>
    <property type="match status" value="1"/>
</dbReference>
<dbReference type="Gene3D" id="3.60.15.10">
    <property type="entry name" value="Ribonuclease Z/Hydroxyacylglutathione hydrolase-like"/>
    <property type="match status" value="1"/>
</dbReference>
<name>A0ABW0JG39_9GAMM</name>
<sequence length="297" mass="32228">MTTLPITRWSRIVAWLFLTLATLGIAQAEEPAWSQPRQPFRIYGNTWYVGTQGLSAILITSPGGHVLIDGTLPRNAAQIEANIRALGFKLRDVRVILNSHAHADHAGAIARLARDSGAQVWASSNGARALKAGGNDPDDPQYGMAPRYPAVAHVAVIRDGGRVRAGTITVTAHYTPGHTPGSTSWTWQSCEGSRCLAMVYADSLTALGSRDYRFTDDSSHPHRVEDFRHSIARVGALPCDVLLTPHPDASGFIDKADRRGRSAQADPLVDPQACRNYAAGARERFDGLLRQEGRTPH</sequence>
<dbReference type="PANTHER" id="PTHR42951:SF17">
    <property type="entry name" value="METALLO-BETA-LACTAMASE DOMAIN-CONTAINING PROTEIN"/>
    <property type="match status" value="1"/>
</dbReference>
<gene>
    <name evidence="2" type="primary">bla</name>
    <name evidence="2" type="ORF">ACFPME_00550</name>
</gene>
<dbReference type="InterPro" id="IPR036866">
    <property type="entry name" value="RibonucZ/Hydroxyglut_hydro"/>
</dbReference>
<dbReference type="SUPFAM" id="SSF56281">
    <property type="entry name" value="Metallo-hydrolase/oxidoreductase"/>
    <property type="match status" value="1"/>
</dbReference>
<keyword evidence="2" id="KW-0378">Hydrolase</keyword>
<reference evidence="3" key="1">
    <citation type="journal article" date="2019" name="Int. J. Syst. Evol. Microbiol.">
        <title>The Global Catalogue of Microorganisms (GCM) 10K type strain sequencing project: providing services to taxonomists for standard genome sequencing and annotation.</title>
        <authorList>
            <consortium name="The Broad Institute Genomics Platform"/>
            <consortium name="The Broad Institute Genome Sequencing Center for Infectious Disease"/>
            <person name="Wu L."/>
            <person name="Ma J."/>
        </authorList>
    </citation>
    <scope>NUCLEOTIDE SEQUENCE [LARGE SCALE GENOMIC DNA]</scope>
    <source>
        <strain evidence="3">JCM 17130</strain>
    </source>
</reference>
<dbReference type="InterPro" id="IPR001279">
    <property type="entry name" value="Metallo-B-lactamas"/>
</dbReference>
<dbReference type="GO" id="GO:0008800">
    <property type="term" value="F:beta-lactamase activity"/>
    <property type="evidence" value="ECO:0007669"/>
    <property type="project" value="UniProtKB-EC"/>
</dbReference>
<comment type="caution">
    <text evidence="2">The sequence shown here is derived from an EMBL/GenBank/DDBJ whole genome shotgun (WGS) entry which is preliminary data.</text>
</comment>
<dbReference type="NCBIfam" id="NF033105">
    <property type="entry name" value="bla_subclass_B3"/>
    <property type="match status" value="1"/>
</dbReference>
<evidence type="ECO:0000259" key="1">
    <source>
        <dbReference type="SMART" id="SM00849"/>
    </source>
</evidence>
<dbReference type="SMART" id="SM00849">
    <property type="entry name" value="Lactamase_B"/>
    <property type="match status" value="1"/>
</dbReference>
<evidence type="ECO:0000313" key="2">
    <source>
        <dbReference type="EMBL" id="MFC5435037.1"/>
    </source>
</evidence>
<organism evidence="2 3">
    <name type="scientific">Rhodanobacter umsongensis</name>
    <dbReference type="NCBI Taxonomy" id="633153"/>
    <lineage>
        <taxon>Bacteria</taxon>
        <taxon>Pseudomonadati</taxon>
        <taxon>Pseudomonadota</taxon>
        <taxon>Gammaproteobacteria</taxon>
        <taxon>Lysobacterales</taxon>
        <taxon>Rhodanobacteraceae</taxon>
        <taxon>Rhodanobacter</taxon>
    </lineage>
</organism>
<dbReference type="InterPro" id="IPR050855">
    <property type="entry name" value="NDM-1-like"/>
</dbReference>